<dbReference type="Proteomes" id="UP001501637">
    <property type="component" value="Unassembled WGS sequence"/>
</dbReference>
<accession>A0ABP6MF54</accession>
<evidence type="ECO:0000259" key="1">
    <source>
        <dbReference type="PROSITE" id="PS50943"/>
    </source>
</evidence>
<evidence type="ECO:0000313" key="2">
    <source>
        <dbReference type="EMBL" id="GAA3108323.1"/>
    </source>
</evidence>
<evidence type="ECO:0000313" key="3">
    <source>
        <dbReference type="Proteomes" id="UP001501637"/>
    </source>
</evidence>
<name>A0ABP6MF54_9ACTN</name>
<dbReference type="SUPFAM" id="SSF47413">
    <property type="entry name" value="lambda repressor-like DNA-binding domains"/>
    <property type="match status" value="1"/>
</dbReference>
<dbReference type="InterPro" id="IPR001387">
    <property type="entry name" value="Cro/C1-type_HTH"/>
</dbReference>
<comment type="caution">
    <text evidence="2">The sequence shown here is derived from an EMBL/GenBank/DDBJ whole genome shotgun (WGS) entry which is preliminary data.</text>
</comment>
<dbReference type="SMART" id="SM00530">
    <property type="entry name" value="HTH_XRE"/>
    <property type="match status" value="1"/>
</dbReference>
<sequence length="394" mass="42413">MHPADEHAGRRIADLRKINGMTQVALADATSFSTSLIAQVETGKKPASAAFVAACARALHVDIGTISGQPYQAELRADHLEQLIGPIREGLDWYDIGPADPQLRPRPTAALAAVADGMCAKVRAGQLRAVAELLPSVMQEATAAAYSEGTSEAWGVLGTVYRNAYDVATKLGYQDLAAISLDRMDWAGQRASDPVLSALRQYMRALVHMRIGRYVMGGRLIDAGQRLLQQAPEGTERTAMSGQLHLGSSVIAARNGDRETALGHLDQAHLAAARTGEVPKLRWVSFGPTNVSAHRVSALSELKDYRGAVDAADDMRIPAGWPPSRTGRHMVEVANAQLWIGQNDASFKSLLAARKVAPQQTRYDFTVRETVAALVRAQRSTPDTVANLAQWVGI</sequence>
<dbReference type="Gene3D" id="1.10.260.40">
    <property type="entry name" value="lambda repressor-like DNA-binding domains"/>
    <property type="match status" value="1"/>
</dbReference>
<reference evidence="3" key="1">
    <citation type="journal article" date="2019" name="Int. J. Syst. Evol. Microbiol.">
        <title>The Global Catalogue of Microorganisms (GCM) 10K type strain sequencing project: providing services to taxonomists for standard genome sequencing and annotation.</title>
        <authorList>
            <consortium name="The Broad Institute Genomics Platform"/>
            <consortium name="The Broad Institute Genome Sequencing Center for Infectious Disease"/>
            <person name="Wu L."/>
            <person name="Ma J."/>
        </authorList>
    </citation>
    <scope>NUCLEOTIDE SEQUENCE [LARGE SCALE GENOMIC DNA]</scope>
    <source>
        <strain evidence="3">JCM 9092</strain>
    </source>
</reference>
<dbReference type="CDD" id="cd00093">
    <property type="entry name" value="HTH_XRE"/>
    <property type="match status" value="1"/>
</dbReference>
<protein>
    <recommendedName>
        <fullName evidence="1">HTH cro/C1-type domain-containing protein</fullName>
    </recommendedName>
</protein>
<organism evidence="2 3">
    <name type="scientific">Streptomyces rectiviolaceus</name>
    <dbReference type="NCBI Taxonomy" id="332591"/>
    <lineage>
        <taxon>Bacteria</taxon>
        <taxon>Bacillati</taxon>
        <taxon>Actinomycetota</taxon>
        <taxon>Actinomycetes</taxon>
        <taxon>Kitasatosporales</taxon>
        <taxon>Streptomycetaceae</taxon>
        <taxon>Streptomyces</taxon>
    </lineage>
</organism>
<proteinExistence type="predicted"/>
<feature type="domain" description="HTH cro/C1-type" evidence="1">
    <location>
        <begin position="12"/>
        <end position="66"/>
    </location>
</feature>
<gene>
    <name evidence="2" type="ORF">GCM10010449_33850</name>
</gene>
<dbReference type="PROSITE" id="PS50943">
    <property type="entry name" value="HTH_CROC1"/>
    <property type="match status" value="1"/>
</dbReference>
<dbReference type="EMBL" id="BAAAUG010000053">
    <property type="protein sequence ID" value="GAA3108323.1"/>
    <property type="molecule type" value="Genomic_DNA"/>
</dbReference>
<keyword evidence="3" id="KW-1185">Reference proteome</keyword>
<dbReference type="Pfam" id="PF13560">
    <property type="entry name" value="HTH_31"/>
    <property type="match status" value="1"/>
</dbReference>
<dbReference type="InterPro" id="IPR010982">
    <property type="entry name" value="Lambda_DNA-bd_dom_sf"/>
</dbReference>
<dbReference type="RefSeq" id="WP_344521789.1">
    <property type="nucleotide sequence ID" value="NZ_BAAAUG010000053.1"/>
</dbReference>